<gene>
    <name evidence="1" type="ORF">NTEN_LOCUS20328</name>
</gene>
<keyword evidence="2" id="KW-1185">Reference proteome</keyword>
<evidence type="ECO:0000313" key="1">
    <source>
        <dbReference type="EMBL" id="CAB0015997.1"/>
    </source>
</evidence>
<sequence>IFLEQQGPTHDSGVGILHLMKIPECGVVCDDYSARSFLQKELRTPRLQPCEGSTLAKYRHFYTVCRRRRAFRRGKLNKTKILRPRTLKSVHFCDQRKMKQKTLKLLIPISEVLVNGSIVIVLKSRIGTELQKKLFLIHIYSESLPEQVDDRVQPAGTRAFARRAPAQVKGPGWYNDTEGV</sequence>
<accession>A0A6H5HHQ3</accession>
<dbReference type="EMBL" id="CADCXU010029840">
    <property type="protein sequence ID" value="CAB0015997.1"/>
    <property type="molecule type" value="Genomic_DNA"/>
</dbReference>
<dbReference type="OrthoDB" id="6416577at2759"/>
<feature type="non-terminal residue" evidence="1">
    <location>
        <position position="1"/>
    </location>
</feature>
<organism evidence="1 2">
    <name type="scientific">Nesidiocoris tenuis</name>
    <dbReference type="NCBI Taxonomy" id="355587"/>
    <lineage>
        <taxon>Eukaryota</taxon>
        <taxon>Metazoa</taxon>
        <taxon>Ecdysozoa</taxon>
        <taxon>Arthropoda</taxon>
        <taxon>Hexapoda</taxon>
        <taxon>Insecta</taxon>
        <taxon>Pterygota</taxon>
        <taxon>Neoptera</taxon>
        <taxon>Paraneoptera</taxon>
        <taxon>Hemiptera</taxon>
        <taxon>Heteroptera</taxon>
        <taxon>Panheteroptera</taxon>
        <taxon>Cimicomorpha</taxon>
        <taxon>Miridae</taxon>
        <taxon>Dicyphina</taxon>
        <taxon>Nesidiocoris</taxon>
    </lineage>
</organism>
<dbReference type="Proteomes" id="UP000479000">
    <property type="component" value="Unassembled WGS sequence"/>
</dbReference>
<evidence type="ECO:0000313" key="2">
    <source>
        <dbReference type="Proteomes" id="UP000479000"/>
    </source>
</evidence>
<protein>
    <submittedName>
        <fullName evidence="1">Uncharacterized protein</fullName>
    </submittedName>
</protein>
<name>A0A6H5HHQ3_9HEMI</name>
<reference evidence="1 2" key="1">
    <citation type="submission" date="2020-02" db="EMBL/GenBank/DDBJ databases">
        <authorList>
            <person name="Ferguson B K."/>
        </authorList>
    </citation>
    <scope>NUCLEOTIDE SEQUENCE [LARGE SCALE GENOMIC DNA]</scope>
</reference>
<proteinExistence type="predicted"/>
<dbReference type="AlphaFoldDB" id="A0A6H5HHQ3"/>